<evidence type="ECO:0000313" key="2">
    <source>
        <dbReference type="Proteomes" id="UP000509510"/>
    </source>
</evidence>
<name>A0A7H8RAB9_TALRU</name>
<dbReference type="EMBL" id="CP055903">
    <property type="protein sequence ID" value="QKX63389.1"/>
    <property type="molecule type" value="Genomic_DNA"/>
</dbReference>
<dbReference type="SUPFAM" id="SSF53335">
    <property type="entry name" value="S-adenosyl-L-methionine-dependent methyltransferases"/>
    <property type="match status" value="1"/>
</dbReference>
<dbReference type="AlphaFoldDB" id="A0A7H8RAB9"/>
<dbReference type="Gene3D" id="3.40.50.150">
    <property type="entry name" value="Vaccinia Virus protein VP39"/>
    <property type="match status" value="1"/>
</dbReference>
<dbReference type="RefSeq" id="XP_035349563.1">
    <property type="nucleotide sequence ID" value="XM_035493670.1"/>
</dbReference>
<dbReference type="KEGG" id="trg:TRUGW13939_10559"/>
<dbReference type="Proteomes" id="UP000509510">
    <property type="component" value="Chromosome VI"/>
</dbReference>
<dbReference type="InterPro" id="IPR029063">
    <property type="entry name" value="SAM-dependent_MTases_sf"/>
</dbReference>
<proteinExistence type="predicted"/>
<gene>
    <name evidence="1" type="ORF">TRUGW13939_10559</name>
</gene>
<evidence type="ECO:0008006" key="3">
    <source>
        <dbReference type="Google" id="ProtNLM"/>
    </source>
</evidence>
<evidence type="ECO:0000313" key="1">
    <source>
        <dbReference type="EMBL" id="QKX63389.1"/>
    </source>
</evidence>
<keyword evidence="2" id="KW-1185">Reference proteome</keyword>
<dbReference type="OrthoDB" id="66144at2759"/>
<sequence>MRICVVVPGTASESETPVRPQLSDYIDTKLYPIETRQITKENAIAEIDDLEIGRADVFINYLFHQDPYDQKWAEALKYLNTKTSLTGIGTVSDSLLKSLHVAESLDKANGVGPTTSQLALPNATLKNQGGDFSVLVVLIGQNAFALTPLEYKDQETTWKLAGDSELTERLRDNAKSTFEHIRGTTEEYLGYLRVNLHVDRASIEISTINADPAPRLFYPQGTSPWDDEVIAKTFPGGHAAFFEVILSTRLARIPQYVMRNEGCARQQGRLARLYYTVLATNVTQTRLSPFVGKYDYNGTVLDCCSGSGEFARFAIDAGVQAKYTALDYSVEMTALPISKKCYEQPFIIGPVQEILSKAPMHDHVVCFGSFHLLQPFDFFSTVSQMFLRARKSVTFDVDDLSQTYIQNFPEASSEKCWEKLEYNHNNVAQAFRFGVPVGWRAVLNGERRFAYRSLVMGEDVYTHSFRFERVK</sequence>
<protein>
    <recommendedName>
        <fullName evidence="3">Methyltransferase domain-containing protein</fullName>
    </recommendedName>
</protein>
<dbReference type="CDD" id="cd02440">
    <property type="entry name" value="AdoMet_MTases"/>
    <property type="match status" value="1"/>
</dbReference>
<accession>A0A7H8RAB9</accession>
<organism evidence="1 2">
    <name type="scientific">Talaromyces rugulosus</name>
    <name type="common">Penicillium rugulosum</name>
    <dbReference type="NCBI Taxonomy" id="121627"/>
    <lineage>
        <taxon>Eukaryota</taxon>
        <taxon>Fungi</taxon>
        <taxon>Dikarya</taxon>
        <taxon>Ascomycota</taxon>
        <taxon>Pezizomycotina</taxon>
        <taxon>Eurotiomycetes</taxon>
        <taxon>Eurotiomycetidae</taxon>
        <taxon>Eurotiales</taxon>
        <taxon>Trichocomaceae</taxon>
        <taxon>Talaromyces</taxon>
        <taxon>Talaromyces sect. Islandici</taxon>
    </lineage>
</organism>
<dbReference type="GeneID" id="55998038"/>
<reference evidence="2" key="1">
    <citation type="submission" date="2020-06" db="EMBL/GenBank/DDBJ databases">
        <title>A chromosome-scale genome assembly of Talaromyces rugulosus W13939.</title>
        <authorList>
            <person name="Wang B."/>
            <person name="Guo L."/>
            <person name="Ye K."/>
            <person name="Wang L."/>
        </authorList>
    </citation>
    <scope>NUCLEOTIDE SEQUENCE [LARGE SCALE GENOMIC DNA]</scope>
    <source>
        <strain evidence="2">W13939</strain>
    </source>
</reference>